<geneLocation type="plasmid" evidence="7 8">
    <name>plas1</name>
</geneLocation>
<accession>A0A7G6W129</accession>
<evidence type="ECO:0000256" key="1">
    <source>
        <dbReference type="ARBA" id="ARBA00004651"/>
    </source>
</evidence>
<organism evidence="7 8">
    <name type="scientific">Croceicoccus marinus</name>
    <dbReference type="NCBI Taxonomy" id="450378"/>
    <lineage>
        <taxon>Bacteria</taxon>
        <taxon>Pseudomonadati</taxon>
        <taxon>Pseudomonadota</taxon>
        <taxon>Alphaproteobacteria</taxon>
        <taxon>Sphingomonadales</taxon>
        <taxon>Erythrobacteraceae</taxon>
        <taxon>Croceicoccus</taxon>
    </lineage>
</organism>
<dbReference type="Pfam" id="PF09678">
    <property type="entry name" value="Caa3_CtaG"/>
    <property type="match status" value="1"/>
</dbReference>
<dbReference type="EMBL" id="CP060053">
    <property type="protein sequence ID" value="QNE07694.1"/>
    <property type="molecule type" value="Genomic_DNA"/>
</dbReference>
<feature type="transmembrane region" description="Helical" evidence="6">
    <location>
        <begin position="132"/>
        <end position="152"/>
    </location>
</feature>
<evidence type="ECO:0000256" key="2">
    <source>
        <dbReference type="ARBA" id="ARBA00022475"/>
    </source>
</evidence>
<feature type="transmembrane region" description="Helical" evidence="6">
    <location>
        <begin position="164"/>
        <end position="186"/>
    </location>
</feature>
<keyword evidence="4 6" id="KW-1133">Transmembrane helix</keyword>
<feature type="transmembrane region" description="Helical" evidence="6">
    <location>
        <begin position="206"/>
        <end position="227"/>
    </location>
</feature>
<feature type="transmembrane region" description="Helical" evidence="6">
    <location>
        <begin position="45"/>
        <end position="66"/>
    </location>
</feature>
<comment type="subcellular location">
    <subcellularLocation>
        <location evidence="1">Cell membrane</location>
        <topology evidence="1">Multi-pass membrane protein</topology>
    </subcellularLocation>
</comment>
<evidence type="ECO:0000313" key="7">
    <source>
        <dbReference type="EMBL" id="QNE07694.1"/>
    </source>
</evidence>
<proteinExistence type="predicted"/>
<sequence length="248" mass="25972">MFAGSYCGPAPDLAEIASRWNFDPVLLAVLAAAITVALRTGNRLAAAGVALLFVAFVSPLCAASVALFSARSVHHLLLIAAALAVSLVKGDRLPGCRTDLPWSVGLATIAMTAVFWGWHVPALYDAALANMAVYWLMQITIFASSFAFWLAIRRANIVTAVGGLIVGMVQMGLLGAILTFANRPLYAVHAIAAPSWGLSPTADQQIAGLIMWVGGMVPFALGGAMIAMHAWQRQAETDASPVSGKNLA</sequence>
<name>A0A7G6W129_9SPHN</name>
<dbReference type="AlphaFoldDB" id="A0A7G6W129"/>
<dbReference type="Proteomes" id="UP000515297">
    <property type="component" value="Plasmid plas1"/>
</dbReference>
<keyword evidence="2" id="KW-1003">Cell membrane</keyword>
<evidence type="ECO:0000313" key="8">
    <source>
        <dbReference type="Proteomes" id="UP000515297"/>
    </source>
</evidence>
<evidence type="ECO:0000256" key="6">
    <source>
        <dbReference type="SAM" id="Phobius"/>
    </source>
</evidence>
<feature type="transmembrane region" description="Helical" evidence="6">
    <location>
        <begin position="100"/>
        <end position="120"/>
    </location>
</feature>
<evidence type="ECO:0000256" key="5">
    <source>
        <dbReference type="ARBA" id="ARBA00023136"/>
    </source>
</evidence>
<feature type="transmembrane region" description="Helical" evidence="6">
    <location>
        <begin position="72"/>
        <end position="88"/>
    </location>
</feature>
<reference evidence="7 8" key="1">
    <citation type="submission" date="2020-08" db="EMBL/GenBank/DDBJ databases">
        <authorList>
            <person name="Liu G."/>
            <person name="Sun C."/>
        </authorList>
    </citation>
    <scope>NUCLEOTIDE SEQUENCE [LARGE SCALE GENOMIC DNA]</scope>
    <source>
        <strain evidence="7 8">OT19</strain>
        <plasmid evidence="7 8">plas1</plasmid>
    </source>
</reference>
<dbReference type="RefSeq" id="WP_185886134.1">
    <property type="nucleotide sequence ID" value="NZ_CP060053.1"/>
</dbReference>
<dbReference type="InterPro" id="IPR019108">
    <property type="entry name" value="Caa3_assmbl_CtaG-rel"/>
</dbReference>
<keyword evidence="7" id="KW-0614">Plasmid</keyword>
<gene>
    <name evidence="7" type="ORF">H4O24_19400</name>
</gene>
<protein>
    <submittedName>
        <fullName evidence="7">Cytochrome c oxidase assembly protein</fullName>
    </submittedName>
</protein>
<feature type="transmembrane region" description="Helical" evidence="6">
    <location>
        <begin position="20"/>
        <end position="38"/>
    </location>
</feature>
<evidence type="ECO:0000256" key="4">
    <source>
        <dbReference type="ARBA" id="ARBA00022989"/>
    </source>
</evidence>
<keyword evidence="3 6" id="KW-0812">Transmembrane</keyword>
<keyword evidence="5 6" id="KW-0472">Membrane</keyword>
<evidence type="ECO:0000256" key="3">
    <source>
        <dbReference type="ARBA" id="ARBA00022692"/>
    </source>
</evidence>
<dbReference type="GO" id="GO:0005886">
    <property type="term" value="C:plasma membrane"/>
    <property type="evidence" value="ECO:0007669"/>
    <property type="project" value="UniProtKB-SubCell"/>
</dbReference>